<evidence type="ECO:0000313" key="2">
    <source>
        <dbReference type="Proteomes" id="UP001143910"/>
    </source>
</evidence>
<protein>
    <submittedName>
        <fullName evidence="1">Uncharacterized protein</fullName>
    </submittedName>
</protein>
<keyword evidence="2" id="KW-1185">Reference proteome</keyword>
<comment type="caution">
    <text evidence="1">The sequence shown here is derived from an EMBL/GenBank/DDBJ whole genome shotgun (WGS) entry which is preliminary data.</text>
</comment>
<evidence type="ECO:0000313" key="1">
    <source>
        <dbReference type="EMBL" id="KAJ2972514.1"/>
    </source>
</evidence>
<reference evidence="1" key="1">
    <citation type="submission" date="2022-08" db="EMBL/GenBank/DDBJ databases">
        <title>Genome Sequence of Lecanicillium fungicola.</title>
        <authorList>
            <person name="Buettner E."/>
        </authorList>
    </citation>
    <scope>NUCLEOTIDE SEQUENCE</scope>
    <source>
        <strain evidence="1">Babe33</strain>
    </source>
</reference>
<dbReference type="EMBL" id="JANJQO010001134">
    <property type="protein sequence ID" value="KAJ2972514.1"/>
    <property type="molecule type" value="Genomic_DNA"/>
</dbReference>
<sequence>MFENMAEQLNQEIIVASKNPVKIQAAHDGFQRMFPDIAFTVRGLSVPSGVPDQPLTDEETLQGALNRAPLAAETLEKIRNLDADPRIMIVIAHDTSVLDALPMFPHGTINAWKENGYKEAIMWNWVKELPQNGKRMAPFLVDGLYREGKKVREALQL</sequence>
<dbReference type="Proteomes" id="UP001143910">
    <property type="component" value="Unassembled WGS sequence"/>
</dbReference>
<organism evidence="1 2">
    <name type="scientific">Zarea fungicola</name>
    <dbReference type="NCBI Taxonomy" id="93591"/>
    <lineage>
        <taxon>Eukaryota</taxon>
        <taxon>Fungi</taxon>
        <taxon>Dikarya</taxon>
        <taxon>Ascomycota</taxon>
        <taxon>Pezizomycotina</taxon>
        <taxon>Sordariomycetes</taxon>
        <taxon>Hypocreomycetidae</taxon>
        <taxon>Hypocreales</taxon>
        <taxon>Cordycipitaceae</taxon>
        <taxon>Zarea</taxon>
    </lineage>
</organism>
<gene>
    <name evidence="1" type="ORF">NQ176_g7113</name>
</gene>
<accession>A0ACC1N0T7</accession>
<proteinExistence type="predicted"/>
<name>A0ACC1N0T7_9HYPO</name>